<dbReference type="HOGENOM" id="CLU_1318483_0_0_2"/>
<proteinExistence type="predicted"/>
<sequence length="238" mass="27847">MINDESLVKLKEITSEYIKKAYMLDDFVNRSKNSMRWGGIGILMVLDASFTSIGVNYFNAVIPAVLRFKENFYDTNEIINFNELANYNLDKLKITWKNERSWLVAKNISRVLSQIEGKNDRERLRKWASLNDLDKFKKEDLSKIKGVGIITYQYLRIMGGIDTLMPDKIVIKVINELFKYANIDLKQDKNTINYIKQVEEIFRNINVEPVKITWMSWLIDSEAKKILSGKYNNVLNLI</sequence>
<evidence type="ECO:0000313" key="1">
    <source>
        <dbReference type="EMBL" id="AFZ71260.1"/>
    </source>
</evidence>
<keyword evidence="2" id="KW-1185">Reference proteome</keyword>
<protein>
    <recommendedName>
        <fullName evidence="3">3-methyladenine DNA glycosylase/8-oxoguanine DNA glycosylase</fullName>
    </recommendedName>
</protein>
<dbReference type="SUPFAM" id="SSF48150">
    <property type="entry name" value="DNA-glycosylase"/>
    <property type="match status" value="1"/>
</dbReference>
<name>L0ADX9_CALLD</name>
<organism evidence="1 2">
    <name type="scientific">Caldisphaera lagunensis (strain DSM 15908 / JCM 11604 / ANMR 0165 / IC-154)</name>
    <dbReference type="NCBI Taxonomy" id="1056495"/>
    <lineage>
        <taxon>Archaea</taxon>
        <taxon>Thermoproteota</taxon>
        <taxon>Thermoprotei</taxon>
        <taxon>Acidilobales</taxon>
        <taxon>Caldisphaeraceae</taxon>
        <taxon>Caldisphaera</taxon>
    </lineage>
</organism>
<gene>
    <name evidence="1" type="ordered locus">Calag_1562</name>
</gene>
<dbReference type="GO" id="GO:0003824">
    <property type="term" value="F:catalytic activity"/>
    <property type="evidence" value="ECO:0007669"/>
    <property type="project" value="InterPro"/>
</dbReference>
<dbReference type="EMBL" id="CP003378">
    <property type="protein sequence ID" value="AFZ71260.1"/>
    <property type="molecule type" value="Genomic_DNA"/>
</dbReference>
<dbReference type="KEGG" id="clg:Calag_1562"/>
<evidence type="ECO:0000313" key="2">
    <source>
        <dbReference type="Proteomes" id="UP000010469"/>
    </source>
</evidence>
<dbReference type="GeneID" id="14212824"/>
<dbReference type="OrthoDB" id="45797at2157"/>
<reference evidence="2" key="1">
    <citation type="submission" date="2012-03" db="EMBL/GenBank/DDBJ databases">
        <title>Complete genome of Caldisphaera lagunensis DSM 15908.</title>
        <authorList>
            <person name="Lucas S."/>
            <person name="Copeland A."/>
            <person name="Lapidus A."/>
            <person name="Glavina del Rio T."/>
            <person name="Dalin E."/>
            <person name="Tice H."/>
            <person name="Bruce D."/>
            <person name="Goodwin L."/>
            <person name="Pitluck S."/>
            <person name="Peters L."/>
            <person name="Mikhailova N."/>
            <person name="Teshima H."/>
            <person name="Kyrpides N."/>
            <person name="Mavromatis K."/>
            <person name="Ivanova N."/>
            <person name="Brettin T."/>
            <person name="Detter J.C."/>
            <person name="Han C."/>
            <person name="Larimer F."/>
            <person name="Land M."/>
            <person name="Hauser L."/>
            <person name="Markowitz V."/>
            <person name="Cheng J.-F."/>
            <person name="Hugenholtz P."/>
            <person name="Woyke T."/>
            <person name="Wu D."/>
            <person name="Spring S."/>
            <person name="Schroeder M."/>
            <person name="Brambilla E."/>
            <person name="Klenk H.-P."/>
            <person name="Eisen J.A."/>
        </authorList>
    </citation>
    <scope>NUCLEOTIDE SEQUENCE [LARGE SCALE GENOMIC DNA]</scope>
    <source>
        <strain evidence="2">DSM 15908 / JCM 11604 / IC-154</strain>
    </source>
</reference>
<evidence type="ECO:0008006" key="3">
    <source>
        <dbReference type="Google" id="ProtNLM"/>
    </source>
</evidence>
<dbReference type="STRING" id="1056495.Calag_1562"/>
<dbReference type="Proteomes" id="UP000010469">
    <property type="component" value="Chromosome"/>
</dbReference>
<accession>L0ADX9</accession>
<dbReference type="GO" id="GO:0006281">
    <property type="term" value="P:DNA repair"/>
    <property type="evidence" value="ECO:0007669"/>
    <property type="project" value="InterPro"/>
</dbReference>
<dbReference type="InParanoid" id="L0ADX9"/>
<dbReference type="AlphaFoldDB" id="L0ADX9"/>
<dbReference type="InterPro" id="IPR011257">
    <property type="entry name" value="DNA_glycosylase"/>
</dbReference>
<dbReference type="RefSeq" id="WP_015233157.1">
    <property type="nucleotide sequence ID" value="NC_019791.1"/>
</dbReference>
<dbReference type="eggNOG" id="arCOG10315">
    <property type="taxonomic scope" value="Archaea"/>
</dbReference>